<dbReference type="GO" id="GO:0003887">
    <property type="term" value="F:DNA-directed DNA polymerase activity"/>
    <property type="evidence" value="ECO:0007669"/>
    <property type="project" value="TreeGrafter"/>
</dbReference>
<dbReference type="GO" id="GO:0005634">
    <property type="term" value="C:nucleus"/>
    <property type="evidence" value="ECO:0007669"/>
    <property type="project" value="UniProtKB-SubCell"/>
</dbReference>
<accession>A0A8J2PFH8</accession>
<dbReference type="GO" id="GO:0042276">
    <property type="term" value="P:error-prone translesion synthesis"/>
    <property type="evidence" value="ECO:0007669"/>
    <property type="project" value="TreeGrafter"/>
</dbReference>
<dbReference type="GO" id="GO:0009314">
    <property type="term" value="P:response to radiation"/>
    <property type="evidence" value="ECO:0007669"/>
    <property type="project" value="TreeGrafter"/>
</dbReference>
<feature type="non-terminal residue" evidence="8">
    <location>
        <position position="1"/>
    </location>
</feature>
<evidence type="ECO:0000256" key="1">
    <source>
        <dbReference type="ARBA" id="ARBA00004123"/>
    </source>
</evidence>
<dbReference type="GO" id="GO:0006281">
    <property type="term" value="P:DNA repair"/>
    <property type="evidence" value="ECO:0007669"/>
    <property type="project" value="UniProtKB-KW"/>
</dbReference>
<evidence type="ECO:0000256" key="4">
    <source>
        <dbReference type="ARBA" id="ARBA00022763"/>
    </source>
</evidence>
<comment type="caution">
    <text evidence="8">The sequence shown here is derived from an EMBL/GenBank/DDBJ whole genome shotgun (WGS) entry which is preliminary data.</text>
</comment>
<dbReference type="GO" id="GO:0046872">
    <property type="term" value="F:metal ion binding"/>
    <property type="evidence" value="ECO:0007669"/>
    <property type="project" value="UniProtKB-KW"/>
</dbReference>
<organism evidence="8 9">
    <name type="scientific">Allacma fusca</name>
    <dbReference type="NCBI Taxonomy" id="39272"/>
    <lineage>
        <taxon>Eukaryota</taxon>
        <taxon>Metazoa</taxon>
        <taxon>Ecdysozoa</taxon>
        <taxon>Arthropoda</taxon>
        <taxon>Hexapoda</taxon>
        <taxon>Collembola</taxon>
        <taxon>Symphypleona</taxon>
        <taxon>Sminthuridae</taxon>
        <taxon>Allacma</taxon>
    </lineage>
</organism>
<dbReference type="InterPro" id="IPR001126">
    <property type="entry name" value="UmuC"/>
</dbReference>
<evidence type="ECO:0000313" key="8">
    <source>
        <dbReference type="EMBL" id="CAG7784709.1"/>
    </source>
</evidence>
<keyword evidence="4" id="KW-0227">DNA damage</keyword>
<keyword evidence="2" id="KW-0808">Transferase</keyword>
<keyword evidence="6" id="KW-0539">Nucleus</keyword>
<dbReference type="Proteomes" id="UP000708208">
    <property type="component" value="Unassembled WGS sequence"/>
</dbReference>
<dbReference type="PROSITE" id="PS50173">
    <property type="entry name" value="UMUC"/>
    <property type="match status" value="1"/>
</dbReference>
<dbReference type="GO" id="GO:0035861">
    <property type="term" value="C:site of double-strand break"/>
    <property type="evidence" value="ECO:0007669"/>
    <property type="project" value="TreeGrafter"/>
</dbReference>
<proteinExistence type="predicted"/>
<dbReference type="PANTHER" id="PTHR45873:SF1">
    <property type="entry name" value="DNA POLYMERASE ETA"/>
    <property type="match status" value="1"/>
</dbReference>
<keyword evidence="5" id="KW-0234">DNA repair</keyword>
<reference evidence="8" key="1">
    <citation type="submission" date="2021-06" db="EMBL/GenBank/DDBJ databases">
        <authorList>
            <person name="Hodson N. C."/>
            <person name="Mongue J. A."/>
            <person name="Jaron S. K."/>
        </authorList>
    </citation>
    <scope>NUCLEOTIDE SEQUENCE</scope>
</reference>
<protein>
    <recommendedName>
        <fullName evidence="7">UmuC domain-containing protein</fullName>
    </recommendedName>
</protein>
<evidence type="ECO:0000256" key="2">
    <source>
        <dbReference type="ARBA" id="ARBA00022679"/>
    </source>
</evidence>
<evidence type="ECO:0000313" key="9">
    <source>
        <dbReference type="Proteomes" id="UP000708208"/>
    </source>
</evidence>
<dbReference type="OrthoDB" id="1747274at2759"/>
<dbReference type="InterPro" id="IPR052230">
    <property type="entry name" value="DNA_polymerase_eta"/>
</dbReference>
<comment type="subcellular location">
    <subcellularLocation>
        <location evidence="1">Nucleus</location>
    </subcellularLocation>
</comment>
<dbReference type="EMBL" id="CAJVCH010280915">
    <property type="protein sequence ID" value="CAG7784709.1"/>
    <property type="molecule type" value="Genomic_DNA"/>
</dbReference>
<evidence type="ECO:0000256" key="6">
    <source>
        <dbReference type="ARBA" id="ARBA00023242"/>
    </source>
</evidence>
<gene>
    <name evidence="8" type="ORF">AFUS01_LOCUS23378</name>
</gene>
<name>A0A8J2PFH8_9HEXA</name>
<evidence type="ECO:0000256" key="3">
    <source>
        <dbReference type="ARBA" id="ARBA00022723"/>
    </source>
</evidence>
<dbReference type="GO" id="GO:0005657">
    <property type="term" value="C:replication fork"/>
    <property type="evidence" value="ECO:0007669"/>
    <property type="project" value="TreeGrafter"/>
</dbReference>
<evidence type="ECO:0000256" key="5">
    <source>
        <dbReference type="ARBA" id="ARBA00023204"/>
    </source>
</evidence>
<sequence length="149" mass="17092">SDPDRYNREIRLTHGAVIAKELMKVIMHKSEHEVSFGIATNKLRAKISCGLNKPKGITIMPYAYMRVLDTLRFENLPGCGGRTRKVLREKYQIDTLWHVLVLCTDSLEMKIKRTNKVEGPRAVANDVVRKAQLLDDEIVRKCYFTKSTS</sequence>
<evidence type="ECO:0000259" key="7">
    <source>
        <dbReference type="PROSITE" id="PS50173"/>
    </source>
</evidence>
<dbReference type="AlphaFoldDB" id="A0A8J2PFH8"/>
<keyword evidence="3" id="KW-0479">Metal-binding</keyword>
<dbReference type="PANTHER" id="PTHR45873">
    <property type="entry name" value="DNA POLYMERASE ETA"/>
    <property type="match status" value="1"/>
</dbReference>
<keyword evidence="9" id="KW-1185">Reference proteome</keyword>
<feature type="domain" description="UmuC" evidence="7">
    <location>
        <begin position="20"/>
        <end position="80"/>
    </location>
</feature>